<keyword evidence="2" id="KW-0472">Membrane</keyword>
<evidence type="ECO:0000313" key="4">
    <source>
        <dbReference type="Proteomes" id="UP001597478"/>
    </source>
</evidence>
<sequence>MTYGGPGPGYPQQPGPGKQWQQGQQGQQWPQRQQAPWPHGHPQQAYPHQQPAPHPAHPQQPYPSRPYLQHQPPGQEPPLTLPGWGAIPALLGVVLAVLGLFALPWVSDVSFSELNDSIRAAAASATGLDGNDRWIELYVTQGVFIALGVAAVAPATWSLGAIRSRESIRKRGGVTRKSLQEGRTGPTRILISVLTGLCLLYHVVSLFILTDNGEHLDELDAGPWLLVAGTALSVAGAVIGPRIPRAPGWPAR</sequence>
<feature type="transmembrane region" description="Helical" evidence="2">
    <location>
        <begin position="189"/>
        <end position="209"/>
    </location>
</feature>
<proteinExistence type="predicted"/>
<keyword evidence="4" id="KW-1185">Reference proteome</keyword>
<protein>
    <submittedName>
        <fullName evidence="3">Uncharacterized protein</fullName>
    </submittedName>
</protein>
<feature type="region of interest" description="Disordered" evidence="1">
    <location>
        <begin position="1"/>
        <end position="80"/>
    </location>
</feature>
<name>A0ABW5W6Y2_9PSEU</name>
<organism evidence="3 4">
    <name type="scientific">Prauserella oleivorans</name>
    <dbReference type="NCBI Taxonomy" id="1478153"/>
    <lineage>
        <taxon>Bacteria</taxon>
        <taxon>Bacillati</taxon>
        <taxon>Actinomycetota</taxon>
        <taxon>Actinomycetes</taxon>
        <taxon>Pseudonocardiales</taxon>
        <taxon>Pseudonocardiaceae</taxon>
        <taxon>Prauserella</taxon>
    </lineage>
</organism>
<feature type="compositionally biased region" description="Low complexity" evidence="1">
    <location>
        <begin position="15"/>
        <end position="49"/>
    </location>
</feature>
<accession>A0ABW5W6Y2</accession>
<dbReference type="EMBL" id="JBHUOF010000004">
    <property type="protein sequence ID" value="MFD2798635.1"/>
    <property type="molecule type" value="Genomic_DNA"/>
</dbReference>
<evidence type="ECO:0000256" key="1">
    <source>
        <dbReference type="SAM" id="MobiDB-lite"/>
    </source>
</evidence>
<gene>
    <name evidence="3" type="ORF">ACFS2C_04430</name>
</gene>
<feature type="transmembrane region" description="Helical" evidence="2">
    <location>
        <begin position="84"/>
        <end position="106"/>
    </location>
</feature>
<dbReference type="Proteomes" id="UP001597478">
    <property type="component" value="Unassembled WGS sequence"/>
</dbReference>
<feature type="transmembrane region" description="Helical" evidence="2">
    <location>
        <begin position="221"/>
        <end position="240"/>
    </location>
</feature>
<feature type="transmembrane region" description="Helical" evidence="2">
    <location>
        <begin position="138"/>
        <end position="162"/>
    </location>
</feature>
<evidence type="ECO:0000256" key="2">
    <source>
        <dbReference type="SAM" id="Phobius"/>
    </source>
</evidence>
<reference evidence="4" key="1">
    <citation type="journal article" date="2019" name="Int. J. Syst. Evol. Microbiol.">
        <title>The Global Catalogue of Microorganisms (GCM) 10K type strain sequencing project: providing services to taxonomists for standard genome sequencing and annotation.</title>
        <authorList>
            <consortium name="The Broad Institute Genomics Platform"/>
            <consortium name="The Broad Institute Genome Sequencing Center for Infectious Disease"/>
            <person name="Wu L."/>
            <person name="Ma J."/>
        </authorList>
    </citation>
    <scope>NUCLEOTIDE SEQUENCE [LARGE SCALE GENOMIC DNA]</scope>
    <source>
        <strain evidence="4">IBRC-M 10906</strain>
    </source>
</reference>
<feature type="compositionally biased region" description="Pro residues" evidence="1">
    <location>
        <begin position="50"/>
        <end position="64"/>
    </location>
</feature>
<comment type="caution">
    <text evidence="3">The sequence shown here is derived from an EMBL/GenBank/DDBJ whole genome shotgun (WGS) entry which is preliminary data.</text>
</comment>
<dbReference type="RefSeq" id="WP_377389657.1">
    <property type="nucleotide sequence ID" value="NZ_JBHSAN010000017.1"/>
</dbReference>
<keyword evidence="2" id="KW-1133">Transmembrane helix</keyword>
<evidence type="ECO:0000313" key="3">
    <source>
        <dbReference type="EMBL" id="MFD2798635.1"/>
    </source>
</evidence>
<keyword evidence="2" id="KW-0812">Transmembrane</keyword>